<reference evidence="1" key="2">
    <citation type="submission" date="2020-09" db="EMBL/GenBank/DDBJ databases">
        <authorList>
            <person name="Sun Q."/>
            <person name="Zhou Y."/>
        </authorList>
    </citation>
    <scope>NUCLEOTIDE SEQUENCE</scope>
    <source>
        <strain evidence="1">CGMCC 1.7086</strain>
    </source>
</reference>
<dbReference type="InterPro" id="IPR013382">
    <property type="entry name" value="CRISPR-assoc_prot_Cse2"/>
</dbReference>
<dbReference type="CDD" id="cd09731">
    <property type="entry name" value="Cse2_I-E"/>
    <property type="match status" value="1"/>
</dbReference>
<protein>
    <submittedName>
        <fullName evidence="1">Type I-E CRISPR-associated protein Cse2/CasB</fullName>
    </submittedName>
</protein>
<accession>A0A918DHM3</accession>
<gene>
    <name evidence="1" type="ORF">GCM10010982_14300</name>
</gene>
<name>A0A918DHM3_9ALTE</name>
<evidence type="ECO:0000313" key="1">
    <source>
        <dbReference type="EMBL" id="GGO67558.1"/>
    </source>
</evidence>
<keyword evidence="2" id="KW-1185">Reference proteome</keyword>
<proteinExistence type="predicted"/>
<dbReference type="Gene3D" id="1.10.520.40">
    <property type="entry name" value="CRISPR-associated protein Cse2"/>
    <property type="match status" value="1"/>
</dbReference>
<comment type="caution">
    <text evidence="1">The sequence shown here is derived from an EMBL/GenBank/DDBJ whole genome shotgun (WGS) entry which is preliminary data.</text>
</comment>
<dbReference type="AlphaFoldDB" id="A0A918DHM3"/>
<reference evidence="1" key="1">
    <citation type="journal article" date="2014" name="Int. J. Syst. Evol. Microbiol.">
        <title>Complete genome sequence of Corynebacterium casei LMG S-19264T (=DSM 44701T), isolated from a smear-ripened cheese.</title>
        <authorList>
            <consortium name="US DOE Joint Genome Institute (JGI-PGF)"/>
            <person name="Walter F."/>
            <person name="Albersmeier A."/>
            <person name="Kalinowski J."/>
            <person name="Ruckert C."/>
        </authorList>
    </citation>
    <scope>NUCLEOTIDE SEQUENCE</scope>
    <source>
        <strain evidence="1">CGMCC 1.7086</strain>
    </source>
</reference>
<dbReference type="RefSeq" id="WP_188692408.1">
    <property type="nucleotide sequence ID" value="NZ_BMLS01000002.1"/>
</dbReference>
<dbReference type="InterPro" id="IPR038287">
    <property type="entry name" value="Cse2_sf"/>
</dbReference>
<dbReference type="Pfam" id="PF09485">
    <property type="entry name" value="CRISPR_Cse2"/>
    <property type="match status" value="1"/>
</dbReference>
<organism evidence="1 2">
    <name type="scientific">Bowmanella pacifica</name>
    <dbReference type="NCBI Taxonomy" id="502051"/>
    <lineage>
        <taxon>Bacteria</taxon>
        <taxon>Pseudomonadati</taxon>
        <taxon>Pseudomonadota</taxon>
        <taxon>Gammaproteobacteria</taxon>
        <taxon>Alteromonadales</taxon>
        <taxon>Alteromonadaceae</taxon>
        <taxon>Bowmanella</taxon>
    </lineage>
</organism>
<dbReference type="EMBL" id="BMLS01000002">
    <property type="protein sequence ID" value="GGO67558.1"/>
    <property type="molecule type" value="Genomic_DNA"/>
</dbReference>
<evidence type="ECO:0000313" key="2">
    <source>
        <dbReference type="Proteomes" id="UP000606935"/>
    </source>
</evidence>
<sequence>MSEQPVYARHSLLQQQEIRLALLNWWEAMVLSPEQLKKHKRKAAPSKRRAELRRCDSPASVLLTDGFRSLWHALPEEVQADAADHRVMAWACIVGVLAYVETQTEKPFAASLGEVKEGTDKARVSEMRFQALQQAKTENEFFTRLHRLIKQIDRKVNVLSLADDILSWFDERYYRRAEMSSNNLAVRWALAYYKASQSH</sequence>
<dbReference type="Proteomes" id="UP000606935">
    <property type="component" value="Unassembled WGS sequence"/>
</dbReference>
<dbReference type="NCBIfam" id="TIGR02548">
    <property type="entry name" value="casB_cse2"/>
    <property type="match status" value="1"/>
</dbReference>